<evidence type="ECO:0000256" key="5">
    <source>
        <dbReference type="ARBA" id="ARBA00022989"/>
    </source>
</evidence>
<dbReference type="Gene3D" id="3.30.70.100">
    <property type="match status" value="1"/>
</dbReference>
<evidence type="ECO:0000259" key="10">
    <source>
        <dbReference type="Pfam" id="PF00924"/>
    </source>
</evidence>
<evidence type="ECO:0000256" key="2">
    <source>
        <dbReference type="ARBA" id="ARBA00008017"/>
    </source>
</evidence>
<feature type="transmembrane region" description="Helical" evidence="8">
    <location>
        <begin position="369"/>
        <end position="393"/>
    </location>
</feature>
<evidence type="ECO:0008006" key="14">
    <source>
        <dbReference type="Google" id="ProtNLM"/>
    </source>
</evidence>
<feature type="region of interest" description="Disordered" evidence="7">
    <location>
        <begin position="35"/>
        <end position="83"/>
    </location>
</feature>
<keyword evidence="13" id="KW-1185">Reference proteome</keyword>
<protein>
    <recommendedName>
        <fullName evidence="14">MscS family membrane protein</fullName>
    </recommendedName>
</protein>
<feature type="signal peptide" evidence="9">
    <location>
        <begin position="1"/>
        <end position="35"/>
    </location>
</feature>
<keyword evidence="6 8" id="KW-0472">Membrane</keyword>
<evidence type="ECO:0000256" key="8">
    <source>
        <dbReference type="SAM" id="Phobius"/>
    </source>
</evidence>
<evidence type="ECO:0000313" key="12">
    <source>
        <dbReference type="EMBL" id="RAI04190.1"/>
    </source>
</evidence>
<organism evidence="12 13">
    <name type="scientific">Acuticoccus sediminis</name>
    <dbReference type="NCBI Taxonomy" id="2184697"/>
    <lineage>
        <taxon>Bacteria</taxon>
        <taxon>Pseudomonadati</taxon>
        <taxon>Pseudomonadota</taxon>
        <taxon>Alphaproteobacteria</taxon>
        <taxon>Hyphomicrobiales</taxon>
        <taxon>Amorphaceae</taxon>
        <taxon>Acuticoccus</taxon>
    </lineage>
</organism>
<dbReference type="InterPro" id="IPR049278">
    <property type="entry name" value="MS_channel_C"/>
</dbReference>
<feature type="chain" id="PRO_5033037890" description="MscS family membrane protein" evidence="9">
    <location>
        <begin position="36"/>
        <end position="644"/>
    </location>
</feature>
<evidence type="ECO:0000256" key="9">
    <source>
        <dbReference type="SAM" id="SignalP"/>
    </source>
</evidence>
<evidence type="ECO:0000256" key="3">
    <source>
        <dbReference type="ARBA" id="ARBA00022475"/>
    </source>
</evidence>
<keyword evidence="3" id="KW-1003">Cell membrane</keyword>
<dbReference type="OrthoDB" id="9814206at2"/>
<dbReference type="Proteomes" id="UP000249590">
    <property type="component" value="Unassembled WGS sequence"/>
</dbReference>
<evidence type="ECO:0000256" key="1">
    <source>
        <dbReference type="ARBA" id="ARBA00004651"/>
    </source>
</evidence>
<dbReference type="Gene3D" id="1.10.287.1260">
    <property type="match status" value="1"/>
</dbReference>
<feature type="transmembrane region" description="Helical" evidence="8">
    <location>
        <begin position="431"/>
        <end position="451"/>
    </location>
</feature>
<evidence type="ECO:0000259" key="11">
    <source>
        <dbReference type="Pfam" id="PF21082"/>
    </source>
</evidence>
<dbReference type="GO" id="GO:0008381">
    <property type="term" value="F:mechanosensitive monoatomic ion channel activity"/>
    <property type="evidence" value="ECO:0007669"/>
    <property type="project" value="UniProtKB-ARBA"/>
</dbReference>
<accession>A0A8B2NZQ0</accession>
<dbReference type="InterPro" id="IPR011066">
    <property type="entry name" value="MscS_channel_C_sf"/>
</dbReference>
<evidence type="ECO:0000256" key="6">
    <source>
        <dbReference type="ARBA" id="ARBA00023136"/>
    </source>
</evidence>
<keyword evidence="4 8" id="KW-0812">Transmembrane</keyword>
<dbReference type="SUPFAM" id="SSF82861">
    <property type="entry name" value="Mechanosensitive channel protein MscS (YggB), transmembrane region"/>
    <property type="match status" value="1"/>
</dbReference>
<keyword evidence="5 8" id="KW-1133">Transmembrane helix</keyword>
<comment type="caution">
    <text evidence="12">The sequence shown here is derived from an EMBL/GenBank/DDBJ whole genome shotgun (WGS) entry which is preliminary data.</text>
</comment>
<dbReference type="SUPFAM" id="SSF82689">
    <property type="entry name" value="Mechanosensitive channel protein MscS (YggB), C-terminal domain"/>
    <property type="match status" value="1"/>
</dbReference>
<comment type="subcellular location">
    <subcellularLocation>
        <location evidence="1">Cell membrane</location>
        <topology evidence="1">Multi-pass membrane protein</topology>
    </subcellularLocation>
</comment>
<dbReference type="AlphaFoldDB" id="A0A8B2NZQ0"/>
<dbReference type="GO" id="GO:0005886">
    <property type="term" value="C:plasma membrane"/>
    <property type="evidence" value="ECO:0007669"/>
    <property type="project" value="UniProtKB-SubCell"/>
</dbReference>
<evidence type="ECO:0000313" key="13">
    <source>
        <dbReference type="Proteomes" id="UP000249590"/>
    </source>
</evidence>
<feature type="domain" description="Mechanosensitive ion channel MscS" evidence="10">
    <location>
        <begin position="455"/>
        <end position="520"/>
    </location>
</feature>
<comment type="similarity">
    <text evidence="2">Belongs to the MscS (TC 1.A.23) family.</text>
</comment>
<dbReference type="InterPro" id="IPR010920">
    <property type="entry name" value="LSM_dom_sf"/>
</dbReference>
<feature type="region of interest" description="Disordered" evidence="7">
    <location>
        <begin position="625"/>
        <end position="644"/>
    </location>
</feature>
<feature type="transmembrane region" description="Helical" evidence="8">
    <location>
        <begin position="332"/>
        <end position="349"/>
    </location>
</feature>
<dbReference type="Pfam" id="PF21082">
    <property type="entry name" value="MS_channel_3rd"/>
    <property type="match status" value="1"/>
</dbReference>
<dbReference type="PANTHER" id="PTHR43634">
    <property type="entry name" value="OW CONDUCTANCE MECHANOSENSITIVE CHANNEL"/>
    <property type="match status" value="1"/>
</dbReference>
<dbReference type="InterPro" id="IPR006685">
    <property type="entry name" value="MscS_channel_2nd"/>
</dbReference>
<name>A0A8B2NZQ0_9HYPH</name>
<dbReference type="PANTHER" id="PTHR43634:SF2">
    <property type="entry name" value="LOW CONDUCTANCE MECHANOSENSITIVE CHANNEL YNAI"/>
    <property type="match status" value="1"/>
</dbReference>
<evidence type="ECO:0000256" key="7">
    <source>
        <dbReference type="SAM" id="MobiDB-lite"/>
    </source>
</evidence>
<dbReference type="InterPro" id="IPR023408">
    <property type="entry name" value="MscS_beta-dom_sf"/>
</dbReference>
<dbReference type="EMBL" id="QHHQ01000001">
    <property type="protein sequence ID" value="RAI04190.1"/>
    <property type="molecule type" value="Genomic_DNA"/>
</dbReference>
<feature type="transmembrane region" description="Helical" evidence="8">
    <location>
        <begin position="405"/>
        <end position="425"/>
    </location>
</feature>
<dbReference type="Pfam" id="PF00924">
    <property type="entry name" value="MS_channel_2nd"/>
    <property type="match status" value="1"/>
</dbReference>
<dbReference type="InterPro" id="IPR011014">
    <property type="entry name" value="MscS_channel_TM-2"/>
</dbReference>
<dbReference type="RefSeq" id="WP_111343462.1">
    <property type="nucleotide sequence ID" value="NZ_QHHQ01000001.1"/>
</dbReference>
<sequence length="644" mass="69761">MTVEHTRHSRPSRWWLAASVLLAMALLAPGPAARAQQGASDAAPAAPQAETPAATPAPDGPSPGSTPGTAEAEAGAPEENEEADLLLSPLAPAPTTSPRKTFTSFRRFVQDAADTLRLALKTAADEHAVFDNDKIRALKADAFDDVRRAASTFDLSAIPPVNRRTVATNSVLLLEEVLDRIPLPDLERIPDDAAVDAGAAPNGWVIPGTEIRMVRSEAPDGEPRYLFSAETLQRLPAFYAQVREAPKLADVGIDYYQYFIVGPGPAMPLFVHNMIARFPEWLRVSYADQAVWQWIAMALATLIAIAIVVAAVRLEARRSQSLSAVKRSAHRLMLPVFVILVLSLYEHVIDDYINVTGQFLAITELVVESLQALTLAVATIFAFNVFAATIISTPRIKSESLDASLIRLSMRVLGIAVAGYIVFLGATRVGLPLYGVIAGLGVGGLAIALAVRPTLENFIGGIILYADRPVKVGDFCKFGDMLGTVETIGLRSTKIRGLDRTLVTVQNADFSQMSITNFTRRDSNLMNTMIGLRYETSPEQLRAIVGSIAEMLRADERVKSETVRVVFRGFGSYSLDVEIWTYVLSADWGTFLRIQEELLLKVMDIVRENGSAFAIPAQTTYLGTDLPPNTDPAALPAPELQAAT</sequence>
<feature type="transmembrane region" description="Helical" evidence="8">
    <location>
        <begin position="291"/>
        <end position="312"/>
    </location>
</feature>
<gene>
    <name evidence="12" type="ORF">DLJ53_07015</name>
</gene>
<feature type="compositionally biased region" description="Low complexity" evidence="7">
    <location>
        <begin position="632"/>
        <end position="644"/>
    </location>
</feature>
<feature type="domain" description="Mechanosensitive ion channel MscS C-terminal" evidence="11">
    <location>
        <begin position="528"/>
        <end position="612"/>
    </location>
</feature>
<keyword evidence="9" id="KW-0732">Signal</keyword>
<reference evidence="12 13" key="1">
    <citation type="submission" date="2018-05" db="EMBL/GenBank/DDBJ databases">
        <title>Acuticoccus sediminis sp. nov., isolated from deep-sea sediment of Indian Ocean.</title>
        <authorList>
            <person name="Liu X."/>
            <person name="Lai Q."/>
            <person name="Du Y."/>
            <person name="Sun F."/>
            <person name="Zhang X."/>
            <person name="Wang S."/>
            <person name="Shao Z."/>
        </authorList>
    </citation>
    <scope>NUCLEOTIDE SEQUENCE [LARGE SCALE GENOMIC DNA]</scope>
    <source>
        <strain evidence="12 13">PTG4-2</strain>
    </source>
</reference>
<feature type="compositionally biased region" description="Low complexity" evidence="7">
    <location>
        <begin position="35"/>
        <end position="75"/>
    </location>
</feature>
<dbReference type="Gene3D" id="2.30.30.60">
    <property type="match status" value="1"/>
</dbReference>
<dbReference type="InterPro" id="IPR045042">
    <property type="entry name" value="YnaI-like"/>
</dbReference>
<proteinExistence type="inferred from homology"/>
<evidence type="ECO:0000256" key="4">
    <source>
        <dbReference type="ARBA" id="ARBA00022692"/>
    </source>
</evidence>
<dbReference type="SUPFAM" id="SSF50182">
    <property type="entry name" value="Sm-like ribonucleoproteins"/>
    <property type="match status" value="1"/>
</dbReference>